<dbReference type="Gene3D" id="3.40.630.30">
    <property type="match status" value="1"/>
</dbReference>
<dbReference type="CDD" id="cd04301">
    <property type="entry name" value="NAT_SF"/>
    <property type="match status" value="1"/>
</dbReference>
<dbReference type="PROSITE" id="PS51186">
    <property type="entry name" value="GNAT"/>
    <property type="match status" value="1"/>
</dbReference>
<organism evidence="2 3">
    <name type="scientific">Christensenella minuta</name>
    <dbReference type="NCBI Taxonomy" id="626937"/>
    <lineage>
        <taxon>Bacteria</taxon>
        <taxon>Bacillati</taxon>
        <taxon>Bacillota</taxon>
        <taxon>Clostridia</taxon>
        <taxon>Christensenellales</taxon>
        <taxon>Christensenellaceae</taxon>
        <taxon>Christensenella</taxon>
    </lineage>
</organism>
<evidence type="ECO:0000259" key="1">
    <source>
        <dbReference type="PROSITE" id="PS51186"/>
    </source>
</evidence>
<accession>A0A136Q4M7</accession>
<dbReference type="STRING" id="626937.HMPREF3293_01533"/>
<keyword evidence="3" id="KW-1185">Reference proteome</keyword>
<keyword evidence="2" id="KW-0808">Transferase</keyword>
<dbReference type="GO" id="GO:0016747">
    <property type="term" value="F:acyltransferase activity, transferring groups other than amino-acyl groups"/>
    <property type="evidence" value="ECO:0007669"/>
    <property type="project" value="InterPro"/>
</dbReference>
<comment type="caution">
    <text evidence="2">The sequence shown here is derived from an EMBL/GenBank/DDBJ whole genome shotgun (WGS) entry which is preliminary data.</text>
</comment>
<dbReference type="OrthoDB" id="2243440at2"/>
<evidence type="ECO:0000313" key="2">
    <source>
        <dbReference type="EMBL" id="KXK65609.1"/>
    </source>
</evidence>
<dbReference type="KEGG" id="cmiu:B1H56_10580"/>
<dbReference type="RefSeq" id="WP_066519507.1">
    <property type="nucleotide sequence ID" value="NZ_CABMOF010000002.1"/>
</dbReference>
<protein>
    <submittedName>
        <fullName evidence="2">Acetyltransferase, GNAT family</fullName>
    </submittedName>
</protein>
<name>A0A136Q4M7_9FIRM</name>
<proteinExistence type="predicted"/>
<evidence type="ECO:0000313" key="3">
    <source>
        <dbReference type="Proteomes" id="UP000070366"/>
    </source>
</evidence>
<reference evidence="2 3" key="1">
    <citation type="submission" date="2016-02" db="EMBL/GenBank/DDBJ databases">
        <authorList>
            <person name="Wen L."/>
            <person name="He K."/>
            <person name="Yang H."/>
        </authorList>
    </citation>
    <scope>NUCLEOTIDE SEQUENCE [LARGE SCALE GENOMIC DNA]</scope>
    <source>
        <strain evidence="2 3">DSM 22607</strain>
    </source>
</reference>
<dbReference type="InterPro" id="IPR016181">
    <property type="entry name" value="Acyl_CoA_acyltransferase"/>
</dbReference>
<dbReference type="InterPro" id="IPR000182">
    <property type="entry name" value="GNAT_dom"/>
</dbReference>
<dbReference type="SUPFAM" id="SSF55729">
    <property type="entry name" value="Acyl-CoA N-acyltransferases (Nat)"/>
    <property type="match status" value="1"/>
</dbReference>
<dbReference type="Pfam" id="PF00583">
    <property type="entry name" value="Acetyltransf_1"/>
    <property type="match status" value="1"/>
</dbReference>
<dbReference type="AlphaFoldDB" id="A0A136Q4M7"/>
<sequence length="210" mass="24453">MEPINYRNVTEQDYPQVSEMLCGIWQFDKYLKDAEIVRRAGLAFWYAYLARQNYAEVAERGGRILGVLLGHCVSLPFPAEHKGFEKEARRFLREFSRSGEGRKFYRAQMRTAKYERQLLAPYEDRFDAELVLFATAPEARGLGIGKGLLSRFNTFLKEREARHAFLLTDSFCNFGFYDHLGYERLAEVEGLLGVEQDGKPLHFYLYGYEV</sequence>
<dbReference type="EMBL" id="LSZW01000060">
    <property type="protein sequence ID" value="KXK65609.1"/>
    <property type="molecule type" value="Genomic_DNA"/>
</dbReference>
<dbReference type="Proteomes" id="UP000070366">
    <property type="component" value="Unassembled WGS sequence"/>
</dbReference>
<gene>
    <name evidence="2" type="ORF">HMPREF3293_01533</name>
</gene>
<feature type="domain" description="N-acetyltransferase" evidence="1">
    <location>
        <begin position="4"/>
        <end position="206"/>
    </location>
</feature>